<keyword evidence="4" id="KW-0802">TPR repeat</keyword>
<dbReference type="SUPFAM" id="SSF54534">
    <property type="entry name" value="FKBP-like"/>
    <property type="match status" value="1"/>
</dbReference>
<evidence type="ECO:0000313" key="6">
    <source>
        <dbReference type="EMBL" id="KAK2166183.1"/>
    </source>
</evidence>
<dbReference type="InterPro" id="IPR011990">
    <property type="entry name" value="TPR-like_helical_dom_sf"/>
</dbReference>
<dbReference type="InterPro" id="IPR039663">
    <property type="entry name" value="AIP/AIPL1/TTC9"/>
</dbReference>
<dbReference type="InterPro" id="IPR056277">
    <property type="entry name" value="PPIase_AIP"/>
</dbReference>
<comment type="caution">
    <text evidence="6">The sequence shown here is derived from an EMBL/GenBank/DDBJ whole genome shotgun (WGS) entry which is preliminary data.</text>
</comment>
<evidence type="ECO:0000313" key="7">
    <source>
        <dbReference type="Proteomes" id="UP001208570"/>
    </source>
</evidence>
<sequence>MALPVADENFGIKKKILHAGKGDFSSFPDGTKITFHYQTCKCDDEHTVIDDSKKYKKPMELIMGKKFKLEIWENCLKTMKVGEVSSFTVDKSLTGTYPLVMKNLRDIFLGKAEQHHHCCGMAMTKEGLGYSDLDDLLKQPQDLEFILDVENIEEPGDYKQESWAMDFDEKLAAVPKLKEQGNQHYREKKYASAAASYSEALGLLEQLMLREKPGDEDWEKLDVQRVPLLLNYSQCKLLEKDYYPVIEHTTEVLKKDPDNIKALFRRAKAHVAVWNLSEAQADFKRVAELDASLGKSIQKELQIIDHLQIQKEKEDMEKYKNLFR</sequence>
<dbReference type="SUPFAM" id="SSF48452">
    <property type="entry name" value="TPR-like"/>
    <property type="match status" value="1"/>
</dbReference>
<dbReference type="AlphaFoldDB" id="A0AAD9K8X7"/>
<accession>A0AAD9K8X7</accession>
<feature type="domain" description="AIP/AIPL N-terminal FKBP-type PPIase" evidence="5">
    <location>
        <begin position="25"/>
        <end position="149"/>
    </location>
</feature>
<organism evidence="6 7">
    <name type="scientific">Paralvinella palmiformis</name>
    <dbReference type="NCBI Taxonomy" id="53620"/>
    <lineage>
        <taxon>Eukaryota</taxon>
        <taxon>Metazoa</taxon>
        <taxon>Spiralia</taxon>
        <taxon>Lophotrochozoa</taxon>
        <taxon>Annelida</taxon>
        <taxon>Polychaeta</taxon>
        <taxon>Sedentaria</taxon>
        <taxon>Canalipalpata</taxon>
        <taxon>Terebellida</taxon>
        <taxon>Terebelliformia</taxon>
        <taxon>Alvinellidae</taxon>
        <taxon>Paralvinella</taxon>
    </lineage>
</organism>
<dbReference type="GO" id="GO:0005737">
    <property type="term" value="C:cytoplasm"/>
    <property type="evidence" value="ECO:0007669"/>
    <property type="project" value="UniProtKB-SubCell"/>
</dbReference>
<gene>
    <name evidence="6" type="ORF">LSH36_41g13094</name>
</gene>
<evidence type="ECO:0000256" key="2">
    <source>
        <dbReference type="ARBA" id="ARBA00022490"/>
    </source>
</evidence>
<keyword evidence="2" id="KW-0963">Cytoplasm</keyword>
<evidence type="ECO:0000259" key="5">
    <source>
        <dbReference type="Pfam" id="PF23322"/>
    </source>
</evidence>
<keyword evidence="7" id="KW-1185">Reference proteome</keyword>
<dbReference type="GO" id="GO:0003755">
    <property type="term" value="F:peptidyl-prolyl cis-trans isomerase activity"/>
    <property type="evidence" value="ECO:0007669"/>
    <property type="project" value="InterPro"/>
</dbReference>
<keyword evidence="3" id="KW-0677">Repeat</keyword>
<evidence type="ECO:0000256" key="3">
    <source>
        <dbReference type="ARBA" id="ARBA00022737"/>
    </source>
</evidence>
<dbReference type="FunFam" id="1.25.40.10:FF:000052">
    <property type="entry name" value="Aryl-hydrocarbon-interacting protein-like 1"/>
    <property type="match status" value="1"/>
</dbReference>
<evidence type="ECO:0000256" key="4">
    <source>
        <dbReference type="ARBA" id="ARBA00022803"/>
    </source>
</evidence>
<evidence type="ECO:0000256" key="1">
    <source>
        <dbReference type="ARBA" id="ARBA00004496"/>
    </source>
</evidence>
<dbReference type="PANTHER" id="PTHR11242:SF0">
    <property type="entry name" value="TPR_REGION DOMAIN-CONTAINING PROTEIN"/>
    <property type="match status" value="1"/>
</dbReference>
<comment type="subcellular location">
    <subcellularLocation>
        <location evidence="1">Cytoplasm</location>
    </subcellularLocation>
</comment>
<reference evidence="6" key="1">
    <citation type="journal article" date="2023" name="Mol. Biol. Evol.">
        <title>Third-Generation Sequencing Reveals the Adaptive Role of the Epigenome in Three Deep-Sea Polychaetes.</title>
        <authorList>
            <person name="Perez M."/>
            <person name="Aroh O."/>
            <person name="Sun Y."/>
            <person name="Lan Y."/>
            <person name="Juniper S.K."/>
            <person name="Young C.R."/>
            <person name="Angers B."/>
            <person name="Qian P.Y."/>
        </authorList>
    </citation>
    <scope>NUCLEOTIDE SEQUENCE</scope>
    <source>
        <strain evidence="6">P08H-3</strain>
    </source>
</reference>
<dbReference type="Gene3D" id="3.10.50.40">
    <property type="match status" value="1"/>
</dbReference>
<dbReference type="InterPro" id="IPR046357">
    <property type="entry name" value="PPIase_dom_sf"/>
</dbReference>
<dbReference type="PANTHER" id="PTHR11242">
    <property type="entry name" value="ARYL HYDROCARBON RECEPTOR INTERACTING PROTEIN RELATED"/>
    <property type="match status" value="1"/>
</dbReference>
<dbReference type="Proteomes" id="UP001208570">
    <property type="component" value="Unassembled WGS sequence"/>
</dbReference>
<proteinExistence type="predicted"/>
<name>A0AAD9K8X7_9ANNE</name>
<dbReference type="EMBL" id="JAODUP010000041">
    <property type="protein sequence ID" value="KAK2166183.1"/>
    <property type="molecule type" value="Genomic_DNA"/>
</dbReference>
<dbReference type="Pfam" id="PF23322">
    <property type="entry name" value="PPIase_AIP"/>
    <property type="match status" value="1"/>
</dbReference>
<dbReference type="Gene3D" id="1.25.40.10">
    <property type="entry name" value="Tetratricopeptide repeat domain"/>
    <property type="match status" value="1"/>
</dbReference>
<protein>
    <recommendedName>
        <fullName evidence="5">AIP/AIPL N-terminal FKBP-type PPIase domain-containing protein</fullName>
    </recommendedName>
</protein>